<keyword evidence="6" id="KW-0732">Signal</keyword>
<evidence type="ECO:0000313" key="9">
    <source>
        <dbReference type="Proteomes" id="UP000346198"/>
    </source>
</evidence>
<keyword evidence="4" id="KW-0106">Calcium</keyword>
<feature type="domain" description="Sulfatase N-terminal" evidence="7">
    <location>
        <begin position="24"/>
        <end position="130"/>
    </location>
</feature>
<proteinExistence type="inferred from homology"/>
<evidence type="ECO:0000256" key="4">
    <source>
        <dbReference type="ARBA" id="ARBA00022837"/>
    </source>
</evidence>
<dbReference type="GO" id="GO:0004065">
    <property type="term" value="F:arylsulfatase activity"/>
    <property type="evidence" value="ECO:0007669"/>
    <property type="project" value="TreeGrafter"/>
</dbReference>
<evidence type="ECO:0000256" key="2">
    <source>
        <dbReference type="ARBA" id="ARBA00022723"/>
    </source>
</evidence>
<gene>
    <name evidence="8" type="primary">atsA_240</name>
    <name evidence="8" type="ORF">SCARR_04776</name>
</gene>
<reference evidence="8 9" key="1">
    <citation type="submission" date="2019-04" db="EMBL/GenBank/DDBJ databases">
        <authorList>
            <person name="Van Vliet M D."/>
        </authorList>
    </citation>
    <scope>NUCLEOTIDE SEQUENCE [LARGE SCALE GENOMIC DNA]</scope>
    <source>
        <strain evidence="8 9">F21</strain>
    </source>
</reference>
<dbReference type="RefSeq" id="WP_136064226.1">
    <property type="nucleotide sequence ID" value="NZ_CAAHFH010000002.1"/>
</dbReference>
<dbReference type="GO" id="GO:0046872">
    <property type="term" value="F:metal ion binding"/>
    <property type="evidence" value="ECO:0007669"/>
    <property type="project" value="UniProtKB-KW"/>
</dbReference>
<dbReference type="CDD" id="cd16027">
    <property type="entry name" value="SGSH"/>
    <property type="match status" value="1"/>
</dbReference>
<evidence type="ECO:0000256" key="3">
    <source>
        <dbReference type="ARBA" id="ARBA00022801"/>
    </source>
</evidence>
<dbReference type="AlphaFoldDB" id="A0A6C2UTR5"/>
<evidence type="ECO:0000256" key="6">
    <source>
        <dbReference type="SAM" id="SignalP"/>
    </source>
</evidence>
<comment type="similarity">
    <text evidence="1">Belongs to the sulfatase family.</text>
</comment>
<keyword evidence="9" id="KW-1185">Reference proteome</keyword>
<dbReference type="InterPro" id="IPR000917">
    <property type="entry name" value="Sulfatase_N"/>
</dbReference>
<feature type="chain" id="PRO_5028832750" evidence="6">
    <location>
        <begin position="20"/>
        <end position="484"/>
    </location>
</feature>
<protein>
    <submittedName>
        <fullName evidence="8">Arylsulfatase</fullName>
    </submittedName>
</protein>
<dbReference type="InterPro" id="IPR024607">
    <property type="entry name" value="Sulfatase_CS"/>
</dbReference>
<keyword evidence="2" id="KW-0479">Metal-binding</keyword>
<sequence length="484" mass="53885">MKKLTLILFLLCCAAVSKAEPPLNFIFFLADDISQEDIGCYGHPSIKTPNIDRLAGEGLRFDQAYVVASSCSPSRCSIITGRYPHNSAAPELRSVVPNGQVLFPKRLQNAGYYTAISGKLHMGPYANTAFDLVSEGRGPGAEEDWVELVQKRPKNKPFFFWFAAKDAHRPGTVNDDAPVYDPKDMVVPPYMVDGPKTRYDLSTYAHEVSRFDYYIGLVVEELEKQGVLDNTVIIITADNGRPFPRAKTRLYDSGTKTPFVVCHRGQIEPGVTSSFVNTIDIAPTVLELAGVDKPSPIQGVSFVPILGNPAATIRDMIFTEHNWHLFFAHERMVRFGDWLYIRNNVPDKENSAYETYDGGAGLELVAARKAGTLTEAQKNVFWNPCPEEELYHVGKDPHQIHNLAANPEYVQIMQQARGLLLQWTEETGDTIPENPTKDFVKVSDQFVGEGCRTMVKGQARHPKRERAGQAAGAEKINHSGPIRF</sequence>
<dbReference type="PROSITE" id="PS00523">
    <property type="entry name" value="SULFATASE_1"/>
    <property type="match status" value="1"/>
</dbReference>
<dbReference type="Pfam" id="PF00884">
    <property type="entry name" value="Sulfatase"/>
    <property type="match status" value="2"/>
</dbReference>
<feature type="signal peptide" evidence="6">
    <location>
        <begin position="1"/>
        <end position="19"/>
    </location>
</feature>
<dbReference type="EMBL" id="CAAHFH010000002">
    <property type="protein sequence ID" value="VGO22681.1"/>
    <property type="molecule type" value="Genomic_DNA"/>
</dbReference>
<dbReference type="Gene3D" id="3.40.720.10">
    <property type="entry name" value="Alkaline Phosphatase, subunit A"/>
    <property type="match status" value="1"/>
</dbReference>
<evidence type="ECO:0000313" key="8">
    <source>
        <dbReference type="EMBL" id="VGO22681.1"/>
    </source>
</evidence>
<feature type="region of interest" description="Disordered" evidence="5">
    <location>
        <begin position="459"/>
        <end position="484"/>
    </location>
</feature>
<evidence type="ECO:0000259" key="7">
    <source>
        <dbReference type="Pfam" id="PF00884"/>
    </source>
</evidence>
<evidence type="ECO:0000256" key="5">
    <source>
        <dbReference type="SAM" id="MobiDB-lite"/>
    </source>
</evidence>
<dbReference type="PANTHER" id="PTHR42693:SF53">
    <property type="entry name" value="ENDO-4-O-SULFATASE"/>
    <property type="match status" value="1"/>
</dbReference>
<dbReference type="Proteomes" id="UP000346198">
    <property type="component" value="Unassembled WGS sequence"/>
</dbReference>
<evidence type="ECO:0000256" key="1">
    <source>
        <dbReference type="ARBA" id="ARBA00008779"/>
    </source>
</evidence>
<feature type="domain" description="Sulfatase N-terminal" evidence="7">
    <location>
        <begin position="145"/>
        <end position="291"/>
    </location>
</feature>
<dbReference type="PANTHER" id="PTHR42693">
    <property type="entry name" value="ARYLSULFATASE FAMILY MEMBER"/>
    <property type="match status" value="1"/>
</dbReference>
<dbReference type="InterPro" id="IPR017850">
    <property type="entry name" value="Alkaline_phosphatase_core_sf"/>
</dbReference>
<name>A0A6C2UTR5_9BACT</name>
<keyword evidence="3" id="KW-0378">Hydrolase</keyword>
<organism evidence="8 9">
    <name type="scientific">Pontiella sulfatireligans</name>
    <dbReference type="NCBI Taxonomy" id="2750658"/>
    <lineage>
        <taxon>Bacteria</taxon>
        <taxon>Pseudomonadati</taxon>
        <taxon>Kiritimatiellota</taxon>
        <taxon>Kiritimatiellia</taxon>
        <taxon>Kiritimatiellales</taxon>
        <taxon>Pontiellaceae</taxon>
        <taxon>Pontiella</taxon>
    </lineage>
</organism>
<dbReference type="InterPro" id="IPR050738">
    <property type="entry name" value="Sulfatase"/>
</dbReference>
<dbReference type="SUPFAM" id="SSF53649">
    <property type="entry name" value="Alkaline phosphatase-like"/>
    <property type="match status" value="1"/>
</dbReference>
<accession>A0A6C2UTR5</accession>